<dbReference type="Pfam" id="PF08818">
    <property type="entry name" value="DUF1801"/>
    <property type="match status" value="1"/>
</dbReference>
<gene>
    <name evidence="2" type="ORF">GCM10023151_00180</name>
</gene>
<organism evidence="2 3">
    <name type="scientific">Kangiella marina</name>
    <dbReference type="NCBI Taxonomy" id="1079178"/>
    <lineage>
        <taxon>Bacteria</taxon>
        <taxon>Pseudomonadati</taxon>
        <taxon>Pseudomonadota</taxon>
        <taxon>Gammaproteobacteria</taxon>
        <taxon>Kangiellales</taxon>
        <taxon>Kangiellaceae</taxon>
        <taxon>Kangiella</taxon>
    </lineage>
</organism>
<keyword evidence="3" id="KW-1185">Reference proteome</keyword>
<dbReference type="RefSeq" id="WP_345291169.1">
    <property type="nucleotide sequence ID" value="NZ_BAABFV010000001.1"/>
</dbReference>
<accession>A0ABP8IA52</accession>
<dbReference type="SUPFAM" id="SSF159888">
    <property type="entry name" value="YdhG-like"/>
    <property type="match status" value="1"/>
</dbReference>
<comment type="caution">
    <text evidence="2">The sequence shown here is derived from an EMBL/GenBank/DDBJ whole genome shotgun (WGS) entry which is preliminary data.</text>
</comment>
<name>A0ABP8IA52_9GAMM</name>
<evidence type="ECO:0000313" key="3">
    <source>
        <dbReference type="Proteomes" id="UP001501011"/>
    </source>
</evidence>
<reference evidence="3" key="1">
    <citation type="journal article" date="2019" name="Int. J. Syst. Evol. Microbiol.">
        <title>The Global Catalogue of Microorganisms (GCM) 10K type strain sequencing project: providing services to taxonomists for standard genome sequencing and annotation.</title>
        <authorList>
            <consortium name="The Broad Institute Genomics Platform"/>
            <consortium name="The Broad Institute Genome Sequencing Center for Infectious Disease"/>
            <person name="Wu L."/>
            <person name="Ma J."/>
        </authorList>
    </citation>
    <scope>NUCLEOTIDE SEQUENCE [LARGE SCALE GENOMIC DNA]</scope>
    <source>
        <strain evidence="3">JCM 17728</strain>
    </source>
</reference>
<dbReference type="Proteomes" id="UP001501011">
    <property type="component" value="Unassembled WGS sequence"/>
</dbReference>
<dbReference type="InterPro" id="IPR014922">
    <property type="entry name" value="YdhG-like"/>
</dbReference>
<evidence type="ECO:0000259" key="1">
    <source>
        <dbReference type="Pfam" id="PF08818"/>
    </source>
</evidence>
<dbReference type="EMBL" id="BAABFV010000001">
    <property type="protein sequence ID" value="GAA4354271.1"/>
    <property type="molecule type" value="Genomic_DNA"/>
</dbReference>
<sequence>MAQADNKTKPNDQSVGDFLNRIEHDQKRADSFEILKLMQEVTKEEPRMWGDSIIGFGEYHYTYASGREGDWFLVGFSPRKQNLTLYIMAGMNRYPDLLEKLGKHKASKSCLYINKLEDVDKKVLKQMLRKSAAYTKKHQSGC</sequence>
<evidence type="ECO:0000313" key="2">
    <source>
        <dbReference type="EMBL" id="GAA4354271.1"/>
    </source>
</evidence>
<proteinExistence type="predicted"/>
<protein>
    <recommendedName>
        <fullName evidence="1">YdhG-like domain-containing protein</fullName>
    </recommendedName>
</protein>
<feature type="domain" description="YdhG-like" evidence="1">
    <location>
        <begin position="29"/>
        <end position="130"/>
    </location>
</feature>